<dbReference type="AlphaFoldDB" id="A0AAV7TM69"/>
<proteinExistence type="predicted"/>
<reference evidence="2" key="1">
    <citation type="journal article" date="2022" name="bioRxiv">
        <title>Sequencing and chromosome-scale assembly of the giantPleurodeles waltlgenome.</title>
        <authorList>
            <person name="Brown T."/>
            <person name="Elewa A."/>
            <person name="Iarovenko S."/>
            <person name="Subramanian E."/>
            <person name="Araus A.J."/>
            <person name="Petzold A."/>
            <person name="Susuki M."/>
            <person name="Suzuki K.-i.T."/>
            <person name="Hayashi T."/>
            <person name="Toyoda A."/>
            <person name="Oliveira C."/>
            <person name="Osipova E."/>
            <person name="Leigh N.D."/>
            <person name="Simon A."/>
            <person name="Yun M.H."/>
        </authorList>
    </citation>
    <scope>NUCLEOTIDE SEQUENCE</scope>
    <source>
        <strain evidence="2">20211129_DDA</strain>
        <tissue evidence="2">Liver</tissue>
    </source>
</reference>
<evidence type="ECO:0000313" key="2">
    <source>
        <dbReference type="EMBL" id="KAJ1177251.1"/>
    </source>
</evidence>
<evidence type="ECO:0000313" key="3">
    <source>
        <dbReference type="Proteomes" id="UP001066276"/>
    </source>
</evidence>
<organism evidence="2 3">
    <name type="scientific">Pleurodeles waltl</name>
    <name type="common">Iberian ribbed newt</name>
    <dbReference type="NCBI Taxonomy" id="8319"/>
    <lineage>
        <taxon>Eukaryota</taxon>
        <taxon>Metazoa</taxon>
        <taxon>Chordata</taxon>
        <taxon>Craniata</taxon>
        <taxon>Vertebrata</taxon>
        <taxon>Euteleostomi</taxon>
        <taxon>Amphibia</taxon>
        <taxon>Batrachia</taxon>
        <taxon>Caudata</taxon>
        <taxon>Salamandroidea</taxon>
        <taxon>Salamandridae</taxon>
        <taxon>Pleurodelinae</taxon>
        <taxon>Pleurodeles</taxon>
    </lineage>
</organism>
<feature type="region of interest" description="Disordered" evidence="1">
    <location>
        <begin position="24"/>
        <end position="62"/>
    </location>
</feature>
<dbReference type="Proteomes" id="UP001066276">
    <property type="component" value="Chromosome 3_2"/>
</dbReference>
<name>A0AAV7TM69_PLEWA</name>
<keyword evidence="3" id="KW-1185">Reference proteome</keyword>
<feature type="compositionally biased region" description="Basic and acidic residues" evidence="1">
    <location>
        <begin position="24"/>
        <end position="36"/>
    </location>
</feature>
<evidence type="ECO:0000256" key="1">
    <source>
        <dbReference type="SAM" id="MobiDB-lite"/>
    </source>
</evidence>
<comment type="caution">
    <text evidence="2">The sequence shown here is derived from an EMBL/GenBank/DDBJ whole genome shotgun (WGS) entry which is preliminary data.</text>
</comment>
<gene>
    <name evidence="2" type="ORF">NDU88_002512</name>
</gene>
<protein>
    <submittedName>
        <fullName evidence="2">Uncharacterized protein</fullName>
    </submittedName>
</protein>
<accession>A0AAV7TM69</accession>
<sequence>MKEKRHCLLRDFIVTGDLAYGAKEEPSRRLDYHQESEDAASEELGPTAEDADDQNTGFEGERHQLSYTDPGMVWISLGDNGADDETEQWENLFVMGQVQDSGSALTVGRRNILFCRWYSKKYKQCNNY</sequence>
<dbReference type="EMBL" id="JANPWB010000006">
    <property type="protein sequence ID" value="KAJ1177251.1"/>
    <property type="molecule type" value="Genomic_DNA"/>
</dbReference>